<comment type="subcellular location">
    <subcellularLocation>
        <location evidence="1 10">Mitochondrion inner membrane</location>
        <topology evidence="1 10">Single-pass membrane protein</topology>
    </subcellularLocation>
</comment>
<evidence type="ECO:0000313" key="13">
    <source>
        <dbReference type="Proteomes" id="UP001165063"/>
    </source>
</evidence>
<evidence type="ECO:0000256" key="7">
    <source>
        <dbReference type="ARBA" id="ARBA00023136"/>
    </source>
</evidence>
<comment type="caution">
    <text evidence="12">The sequence shown here is derived from an EMBL/GenBank/DDBJ whole genome shotgun (WGS) entry which is preliminary data.</text>
</comment>
<evidence type="ECO:0000256" key="9">
    <source>
        <dbReference type="ARBA" id="ARBA00025413"/>
    </source>
</evidence>
<evidence type="ECO:0000256" key="1">
    <source>
        <dbReference type="ARBA" id="ARBA00004434"/>
    </source>
</evidence>
<dbReference type="InterPro" id="IPR012420">
    <property type="entry name" value="Cbp4"/>
</dbReference>
<keyword evidence="7 10" id="KW-0472">Membrane</keyword>
<dbReference type="Pfam" id="PF07960">
    <property type="entry name" value="CBP4"/>
    <property type="match status" value="1"/>
</dbReference>
<keyword evidence="13" id="KW-1185">Reference proteome</keyword>
<feature type="transmembrane region" description="Helical" evidence="10">
    <location>
        <begin position="12"/>
        <end position="30"/>
    </location>
</feature>
<sequence>MDPASKLLWKRSLIFGGGIILSGVLLYKFTTPTPEQLIARLSPELRADYERNKELREKEQQILMEIVQKTAASDEPAWKTGPIPNPWDRNNVQTSESILVKKELFEKEQAKNAQLEKLEKLKKEVELTDELVGENNVKKVKSWYKFW</sequence>
<evidence type="ECO:0000256" key="5">
    <source>
        <dbReference type="ARBA" id="ARBA00022989"/>
    </source>
</evidence>
<evidence type="ECO:0000256" key="11">
    <source>
        <dbReference type="SAM" id="Coils"/>
    </source>
</evidence>
<organism evidence="12 13">
    <name type="scientific">Ambrosiozyma monospora</name>
    <name type="common">Yeast</name>
    <name type="synonym">Endomycopsis monosporus</name>
    <dbReference type="NCBI Taxonomy" id="43982"/>
    <lineage>
        <taxon>Eukaryota</taxon>
        <taxon>Fungi</taxon>
        <taxon>Dikarya</taxon>
        <taxon>Ascomycota</taxon>
        <taxon>Saccharomycotina</taxon>
        <taxon>Pichiomycetes</taxon>
        <taxon>Pichiales</taxon>
        <taxon>Pichiaceae</taxon>
        <taxon>Ambrosiozyma</taxon>
    </lineage>
</organism>
<evidence type="ECO:0000256" key="6">
    <source>
        <dbReference type="ARBA" id="ARBA00023128"/>
    </source>
</evidence>
<evidence type="ECO:0000256" key="2">
    <source>
        <dbReference type="ARBA" id="ARBA00006780"/>
    </source>
</evidence>
<feature type="coiled-coil region" evidence="11">
    <location>
        <begin position="101"/>
        <end position="131"/>
    </location>
</feature>
<dbReference type="PANTHER" id="PTHR28202">
    <property type="entry name" value="ASSEMBLY FACTOR CBP4"/>
    <property type="match status" value="1"/>
</dbReference>
<evidence type="ECO:0000256" key="4">
    <source>
        <dbReference type="ARBA" id="ARBA00022792"/>
    </source>
</evidence>
<dbReference type="Proteomes" id="UP001165063">
    <property type="component" value="Unassembled WGS sequence"/>
</dbReference>
<gene>
    <name evidence="12" type="ORF">Amon01_000376700</name>
</gene>
<keyword evidence="8 10" id="KW-0143">Chaperone</keyword>
<keyword evidence="3 10" id="KW-0812">Transmembrane</keyword>
<name>A0A9W7DJQ4_AMBMO</name>
<comment type="similarity">
    <text evidence="2 10">Belongs to the CBP4 family.</text>
</comment>
<dbReference type="GO" id="GO:0034551">
    <property type="term" value="P:mitochondrial respiratory chain complex III assembly"/>
    <property type="evidence" value="ECO:0007669"/>
    <property type="project" value="TreeGrafter"/>
</dbReference>
<proteinExistence type="inferred from homology"/>
<comment type="function">
    <text evidence="9 10">Essential for the assembly of ubiquinol-cytochrome c reductase. It has a direct effect on the correct occurrence of the Rieske protein, core 4, core 5 and apocytochrome b.</text>
</comment>
<keyword evidence="11" id="KW-0175">Coiled coil</keyword>
<dbReference type="EMBL" id="BSXU01001667">
    <property type="protein sequence ID" value="GMG29785.1"/>
    <property type="molecule type" value="Genomic_DNA"/>
</dbReference>
<evidence type="ECO:0000256" key="10">
    <source>
        <dbReference type="RuleBase" id="RU368005"/>
    </source>
</evidence>
<dbReference type="OrthoDB" id="5576752at2759"/>
<dbReference type="AlphaFoldDB" id="A0A9W7DJQ4"/>
<keyword evidence="4 10" id="KW-0999">Mitochondrion inner membrane</keyword>
<evidence type="ECO:0000256" key="3">
    <source>
        <dbReference type="ARBA" id="ARBA00022692"/>
    </source>
</evidence>
<protein>
    <recommendedName>
        <fullName evidence="10">Cytochrome b mRNA-processing protein 4</fullName>
    </recommendedName>
</protein>
<keyword evidence="6 10" id="KW-0496">Mitochondrion</keyword>
<dbReference type="GO" id="GO:0005743">
    <property type="term" value="C:mitochondrial inner membrane"/>
    <property type="evidence" value="ECO:0007669"/>
    <property type="project" value="UniProtKB-SubCell"/>
</dbReference>
<evidence type="ECO:0000313" key="12">
    <source>
        <dbReference type="EMBL" id="GMG29785.1"/>
    </source>
</evidence>
<dbReference type="PANTHER" id="PTHR28202:SF1">
    <property type="entry name" value="ASSEMBLY FACTOR CBP4"/>
    <property type="match status" value="1"/>
</dbReference>
<keyword evidence="5 10" id="KW-1133">Transmembrane helix</keyword>
<accession>A0A9W7DJQ4</accession>
<evidence type="ECO:0000256" key="8">
    <source>
        <dbReference type="ARBA" id="ARBA00023186"/>
    </source>
</evidence>
<reference evidence="12" key="1">
    <citation type="submission" date="2023-04" db="EMBL/GenBank/DDBJ databases">
        <title>Ambrosiozyma monospora NBRC 1965.</title>
        <authorList>
            <person name="Ichikawa N."/>
            <person name="Sato H."/>
            <person name="Tonouchi N."/>
        </authorList>
    </citation>
    <scope>NUCLEOTIDE SEQUENCE</scope>
    <source>
        <strain evidence="12">NBRC 1965</strain>
    </source>
</reference>